<dbReference type="Pfam" id="PF02195">
    <property type="entry name" value="ParB_N"/>
    <property type="match status" value="1"/>
</dbReference>
<evidence type="ECO:0000259" key="3">
    <source>
        <dbReference type="SMART" id="SM00470"/>
    </source>
</evidence>
<dbReference type="InterPro" id="IPR037972">
    <property type="entry name" value="RepB_N"/>
</dbReference>
<comment type="caution">
    <text evidence="4">The sequence shown here is derived from an EMBL/GenBank/DDBJ whole genome shotgun (WGS) entry which is preliminary data.</text>
</comment>
<dbReference type="PANTHER" id="PTHR33375">
    <property type="entry name" value="CHROMOSOME-PARTITIONING PROTEIN PARB-RELATED"/>
    <property type="match status" value="1"/>
</dbReference>
<dbReference type="GO" id="GO:0003677">
    <property type="term" value="F:DNA binding"/>
    <property type="evidence" value="ECO:0007669"/>
    <property type="project" value="InterPro"/>
</dbReference>
<dbReference type="SMART" id="SM00470">
    <property type="entry name" value="ParB"/>
    <property type="match status" value="1"/>
</dbReference>
<dbReference type="InterPro" id="IPR036086">
    <property type="entry name" value="ParB/Sulfiredoxin_sf"/>
</dbReference>
<accession>A0A8J6YVZ2</accession>
<reference evidence="4" key="1">
    <citation type="submission" date="2020-09" db="EMBL/GenBank/DDBJ databases">
        <title>A novel bacterium of genus Mangrovicoccus, isolated from South China Sea.</title>
        <authorList>
            <person name="Huang H."/>
            <person name="Mo K."/>
            <person name="Hu Y."/>
        </authorList>
    </citation>
    <scope>NUCLEOTIDE SEQUENCE</scope>
    <source>
        <strain evidence="4">HB182678</strain>
    </source>
</reference>
<protein>
    <submittedName>
        <fullName evidence="4">ParB/RepB/Spo0J family partition protein</fullName>
    </submittedName>
</protein>
<evidence type="ECO:0000256" key="1">
    <source>
        <dbReference type="ARBA" id="ARBA00006295"/>
    </source>
</evidence>
<dbReference type="InterPro" id="IPR003115">
    <property type="entry name" value="ParB_N"/>
</dbReference>
<dbReference type="SUPFAM" id="SSF109709">
    <property type="entry name" value="KorB DNA-binding domain-like"/>
    <property type="match status" value="1"/>
</dbReference>
<dbReference type="InterPro" id="IPR004437">
    <property type="entry name" value="ParB/RepB/Spo0J"/>
</dbReference>
<sequence length="327" mass="35837">MVRRPRQAFPTASGDGTEPPKPAQPARRAPMFARGAASLDTAARSAAAEDRMYRNLAVELIDPSPIRDRIDLSENLDELKRSLAEEGQQIPILVRPKPGSDRFEIVTGRRRLQATRELGQATIQAFVRVMSDEEAFVAQGVENNARLETSFIERARTILSALEAGFTQTQVEKFLGTDQTMISRMKSIYTGLGEELVLAIGPARGIGRRKWDRLLALIRADGRAPESLAAIVPADIPDSAERFDAFLRQMEEAAPPSPAPAPAPKPGKPARAARDDGRPLVTERRSDRLVIRTGEGVPPAFLEFVEACLPGLLHQYYENVPGEPGDD</sequence>
<dbReference type="Gene3D" id="3.90.1530.30">
    <property type="match status" value="1"/>
</dbReference>
<dbReference type="InterPro" id="IPR011111">
    <property type="entry name" value="Plasmid_RepB"/>
</dbReference>
<feature type="compositionally biased region" description="Pro residues" evidence="2">
    <location>
        <begin position="255"/>
        <end position="267"/>
    </location>
</feature>
<feature type="region of interest" description="Disordered" evidence="2">
    <location>
        <begin position="1"/>
        <end position="29"/>
    </location>
</feature>
<dbReference type="EMBL" id="JACVXA010000034">
    <property type="protein sequence ID" value="MBE3638875.1"/>
    <property type="molecule type" value="Genomic_DNA"/>
</dbReference>
<dbReference type="Proteomes" id="UP000609121">
    <property type="component" value="Unassembled WGS sequence"/>
</dbReference>
<dbReference type="CDD" id="cd16405">
    <property type="entry name" value="RepB_like_N"/>
    <property type="match status" value="1"/>
</dbReference>
<feature type="domain" description="ParB-like N-terminal" evidence="3">
    <location>
        <begin position="54"/>
        <end position="144"/>
    </location>
</feature>
<evidence type="ECO:0000313" key="4">
    <source>
        <dbReference type="EMBL" id="MBE3638875.1"/>
    </source>
</evidence>
<proteinExistence type="inferred from homology"/>
<organism evidence="4 5">
    <name type="scientific">Mangrovicoccus algicola</name>
    <dbReference type="NCBI Taxonomy" id="2771008"/>
    <lineage>
        <taxon>Bacteria</taxon>
        <taxon>Pseudomonadati</taxon>
        <taxon>Pseudomonadota</taxon>
        <taxon>Alphaproteobacteria</taxon>
        <taxon>Rhodobacterales</taxon>
        <taxon>Paracoccaceae</taxon>
        <taxon>Mangrovicoccus</taxon>
    </lineage>
</organism>
<dbReference type="Gene3D" id="1.10.10.2830">
    <property type="match status" value="1"/>
</dbReference>
<gene>
    <name evidence="4" type="ORF">ICN82_11745</name>
</gene>
<dbReference type="InterPro" id="IPR050336">
    <property type="entry name" value="Chromosome_partition/occlusion"/>
</dbReference>
<feature type="compositionally biased region" description="Basic and acidic residues" evidence="2">
    <location>
        <begin position="272"/>
        <end position="286"/>
    </location>
</feature>
<dbReference type="AlphaFoldDB" id="A0A8J6YVZ2"/>
<dbReference type="RefSeq" id="WP_193182942.1">
    <property type="nucleotide sequence ID" value="NZ_JACVXA010000034.1"/>
</dbReference>
<dbReference type="GO" id="GO:0005694">
    <property type="term" value="C:chromosome"/>
    <property type="evidence" value="ECO:0007669"/>
    <property type="project" value="TreeGrafter"/>
</dbReference>
<evidence type="ECO:0000313" key="5">
    <source>
        <dbReference type="Proteomes" id="UP000609121"/>
    </source>
</evidence>
<feature type="region of interest" description="Disordered" evidence="2">
    <location>
        <begin position="253"/>
        <end position="286"/>
    </location>
</feature>
<dbReference type="GO" id="GO:0007059">
    <property type="term" value="P:chromosome segregation"/>
    <property type="evidence" value="ECO:0007669"/>
    <property type="project" value="TreeGrafter"/>
</dbReference>
<evidence type="ECO:0000256" key="2">
    <source>
        <dbReference type="SAM" id="MobiDB-lite"/>
    </source>
</evidence>
<name>A0A8J6YVZ2_9RHOB</name>
<comment type="similarity">
    <text evidence="1">Belongs to the ParB family.</text>
</comment>
<dbReference type="PANTHER" id="PTHR33375:SF1">
    <property type="entry name" value="CHROMOSOME-PARTITIONING PROTEIN PARB-RELATED"/>
    <property type="match status" value="1"/>
</dbReference>
<dbReference type="Pfam" id="PF07506">
    <property type="entry name" value="RepB"/>
    <property type="match status" value="1"/>
</dbReference>
<dbReference type="SUPFAM" id="SSF110849">
    <property type="entry name" value="ParB/Sulfiredoxin"/>
    <property type="match status" value="1"/>
</dbReference>
<keyword evidence="5" id="KW-1185">Reference proteome</keyword>
<dbReference type="NCBIfam" id="TIGR00180">
    <property type="entry name" value="parB_part"/>
    <property type="match status" value="1"/>
</dbReference>